<dbReference type="Proteomes" id="UP000886721">
    <property type="component" value="Unassembled WGS sequence"/>
</dbReference>
<dbReference type="AlphaFoldDB" id="A0A9D1WWH3"/>
<dbReference type="EMBL" id="DXEM01000032">
    <property type="protein sequence ID" value="HIX68514.1"/>
    <property type="molecule type" value="Genomic_DNA"/>
</dbReference>
<evidence type="ECO:0000256" key="2">
    <source>
        <dbReference type="ARBA" id="ARBA00011322"/>
    </source>
</evidence>
<reference evidence="7" key="1">
    <citation type="journal article" date="2021" name="PeerJ">
        <title>Extensive microbial diversity within the chicken gut microbiome revealed by metagenomics and culture.</title>
        <authorList>
            <person name="Gilroy R."/>
            <person name="Ravi A."/>
            <person name="Getino M."/>
            <person name="Pursley I."/>
            <person name="Horton D.L."/>
            <person name="Alikhan N.F."/>
            <person name="Baker D."/>
            <person name="Gharbi K."/>
            <person name="Hall N."/>
            <person name="Watson M."/>
            <person name="Adriaenssens E.M."/>
            <person name="Foster-Nyarko E."/>
            <person name="Jarju S."/>
            <person name="Secka A."/>
            <person name="Antonio M."/>
            <person name="Oren A."/>
            <person name="Chaudhuri R.R."/>
            <person name="La Ragione R."/>
            <person name="Hildebrand F."/>
            <person name="Pallen M.J."/>
        </authorList>
    </citation>
    <scope>NUCLEOTIDE SEQUENCE</scope>
    <source>
        <strain evidence="7">CHK191-13928</strain>
    </source>
</reference>
<protein>
    <recommendedName>
        <fullName evidence="3">Nuclease SbcCD subunit C</fullName>
    </recommendedName>
</protein>
<feature type="domain" description="Rad50/SbcC-type AAA" evidence="6">
    <location>
        <begin position="5"/>
        <end position="310"/>
    </location>
</feature>
<comment type="similarity">
    <text evidence="1">Belongs to the SMC family. SbcC subfamily.</text>
</comment>
<sequence>MRPIKLSLSAFGPFAGDAEIDFSKFNQGIFLVSGETGAGKTTLFDGICFALYGEASGESRRTDMMRSDFAKENTATKAVFSFSHKGLNYKIERNPAYMRKSKRGKGMTKQAADAVLYQEDLLLASGSKDVTKKVEEILGVSRSQYKQIAMIAQGEFLRLLYASSKEREEIFRKIFGTEILYHVQEKLKEKYLEYHHQYGKIEETIFMLEEEVPIKPGEEEYEDYEKSLKKPYHKKEFMENLKRYIDRKQKMQQEAKGTEKKLREKLEKEKLAKQEADSINQTFSHLESVQETYKKLKEQESEMENLERKIRKAEMIFRELVPIEEQLQKINQQIEQSKNRIKKLEKSQKHAQFELEQRAEEYKILQQREPELALFQQKRKMIEQQEQDYQNLEKLDNKIQKISTEKGKKETQLKKYQREKTELEKTKQELEKFIIQYKDIPLKLREQREQRIRLEQQAEKWEKISKRAVKWEKEEKKHQKLLGQFDNEQKERDALKKQLDELSSRYDSNLAGLLAQKLEEGQPCPVCGSLDHPMRAGLAFEDVTQEMLEEKEKEFQEKQEEYQTVLEKTKEAKIKKENLEKEIAEESGLSKEEYSKIKAFVTKWKKEQDENQKEIELLNQLSEQLEEVQIEKETADLRLGTIQDQIMNLTSEANQKETDLQIEKTKYDQIQSKLEYDSYEEAKKEKSRLEDEEEKLRSELKESREKEEKARHDQIAAQKALEEAKATLSSQKAEHTECEIRLENKKQELGMKEETGVRMSHKQMEDAKESLEDYRINLQVKENERKNLEEDLVGKEKEDLAPYDERIHELKEEEKSVEEERKALDQDLSLCQHYYGKLQENLNESAQIEKEYLLWKRLSDTANGEIPGKEKITFERFVQSVYFDYVLEAANQRMLRMTDQRYLLKRKEEADRKNVQTGLDLEVMDQWTGKARNVQSLSGGESFKAALSLALGLSDVIQNQKGGIRIDTIFIDEGFGTLDSDSLSKAMEIMRGLSTEGNKLVGIISHVEELKDQIDQKIEVYRDREGSQVKTVYG</sequence>
<gene>
    <name evidence="7" type="ORF">H9735_10410</name>
</gene>
<dbReference type="GO" id="GO:0016887">
    <property type="term" value="F:ATP hydrolysis activity"/>
    <property type="evidence" value="ECO:0007669"/>
    <property type="project" value="InterPro"/>
</dbReference>
<keyword evidence="4" id="KW-0175">Coiled coil</keyword>
<feature type="coiled-coil region" evidence="4">
    <location>
        <begin position="541"/>
        <end position="638"/>
    </location>
</feature>
<dbReference type="SUPFAM" id="SSF52540">
    <property type="entry name" value="P-loop containing nucleoside triphosphate hydrolases"/>
    <property type="match status" value="1"/>
</dbReference>
<accession>A0A9D1WWH3</accession>
<evidence type="ECO:0000256" key="4">
    <source>
        <dbReference type="SAM" id="Coils"/>
    </source>
</evidence>
<proteinExistence type="inferred from homology"/>
<name>A0A9D1WWH3_9FIRM</name>
<evidence type="ECO:0000256" key="3">
    <source>
        <dbReference type="ARBA" id="ARBA00013368"/>
    </source>
</evidence>
<dbReference type="PANTHER" id="PTHR32114:SF2">
    <property type="entry name" value="ABC TRANSPORTER ABCH.3"/>
    <property type="match status" value="1"/>
</dbReference>
<feature type="region of interest" description="Disordered" evidence="5">
    <location>
        <begin position="673"/>
        <end position="716"/>
    </location>
</feature>
<comment type="caution">
    <text evidence="7">The sequence shown here is derived from an EMBL/GenBank/DDBJ whole genome shotgun (WGS) entry which is preliminary data.</text>
</comment>
<organism evidence="7 8">
    <name type="scientific">Candidatus Anaerostipes excrementavium</name>
    <dbReference type="NCBI Taxonomy" id="2838463"/>
    <lineage>
        <taxon>Bacteria</taxon>
        <taxon>Bacillati</taxon>
        <taxon>Bacillota</taxon>
        <taxon>Clostridia</taxon>
        <taxon>Lachnospirales</taxon>
        <taxon>Lachnospiraceae</taxon>
        <taxon>Anaerostipes</taxon>
    </lineage>
</organism>
<feature type="compositionally biased region" description="Basic and acidic residues" evidence="5">
    <location>
        <begin position="674"/>
        <end position="716"/>
    </location>
</feature>
<dbReference type="InterPro" id="IPR027417">
    <property type="entry name" value="P-loop_NTPase"/>
</dbReference>
<feature type="coiled-coil region" evidence="4">
    <location>
        <begin position="234"/>
        <end position="505"/>
    </location>
</feature>
<comment type="subunit">
    <text evidence="2">Heterodimer of SbcC and SbcD.</text>
</comment>
<dbReference type="Pfam" id="PF13558">
    <property type="entry name" value="SbcC_Walker_B"/>
    <property type="match status" value="1"/>
</dbReference>
<evidence type="ECO:0000313" key="8">
    <source>
        <dbReference type="Proteomes" id="UP000886721"/>
    </source>
</evidence>
<dbReference type="Pfam" id="PF13476">
    <property type="entry name" value="AAA_23"/>
    <property type="match status" value="1"/>
</dbReference>
<evidence type="ECO:0000313" key="7">
    <source>
        <dbReference type="EMBL" id="HIX68514.1"/>
    </source>
</evidence>
<dbReference type="PANTHER" id="PTHR32114">
    <property type="entry name" value="ABC TRANSPORTER ABCH.3"/>
    <property type="match status" value="1"/>
</dbReference>
<dbReference type="Gene3D" id="3.40.50.300">
    <property type="entry name" value="P-loop containing nucleotide triphosphate hydrolases"/>
    <property type="match status" value="2"/>
</dbReference>
<evidence type="ECO:0000256" key="1">
    <source>
        <dbReference type="ARBA" id="ARBA00006930"/>
    </source>
</evidence>
<reference evidence="7" key="2">
    <citation type="submission" date="2021-04" db="EMBL/GenBank/DDBJ databases">
        <authorList>
            <person name="Gilroy R."/>
        </authorList>
    </citation>
    <scope>NUCLEOTIDE SEQUENCE</scope>
    <source>
        <strain evidence="7">CHK191-13928</strain>
    </source>
</reference>
<dbReference type="InterPro" id="IPR038729">
    <property type="entry name" value="Rad50/SbcC_AAA"/>
</dbReference>
<evidence type="ECO:0000259" key="6">
    <source>
        <dbReference type="Pfam" id="PF13476"/>
    </source>
</evidence>
<evidence type="ECO:0000256" key="5">
    <source>
        <dbReference type="SAM" id="MobiDB-lite"/>
    </source>
</evidence>
<dbReference type="GO" id="GO:0006302">
    <property type="term" value="P:double-strand break repair"/>
    <property type="evidence" value="ECO:0007669"/>
    <property type="project" value="InterPro"/>
</dbReference>